<evidence type="ECO:0000256" key="1">
    <source>
        <dbReference type="SAM" id="Coils"/>
    </source>
</evidence>
<evidence type="ECO:0000256" key="2">
    <source>
        <dbReference type="SAM" id="MobiDB-lite"/>
    </source>
</evidence>
<dbReference type="EMBL" id="JAVHNS010000005">
    <property type="protein sequence ID" value="KAK6354361.1"/>
    <property type="molecule type" value="Genomic_DNA"/>
</dbReference>
<keyword evidence="4" id="KW-1185">Reference proteome</keyword>
<sequence>MYSHPAQNPDCQSHTLPQPPFLRPPPGLNPTPGSLPSQGANSRSSGLSTLRPPPGLSRVPVTSYPHEHPQEVAAIPAQGPPYPRGRRLFEVPASRPSTAQPPGYQANPTAPPPPSPLQRPLTPLEVSQKRVQDMIEAMKEDNKRLKRDKEFQNILLAHGLLYTACPDAWMTCNCEFCAGVRYSRQYQGLDSIGERLWNNPEYSFWREYQSKGDIKECKCDFCTGKSKDIRGTSSIERKPEKHGKTEVEVPENLAPDWNLWYGNRGDVDAITARNRAALEEAEFNKKLPKFDGLPVGPFPPEPTILSNNVEKPLFEMSYADIQHYHNHLQQSLANNSSSVATSVPSLQFTDFRTPVSDIDLGPPLKTHDPSAGHSYTSGTVVKPNLGGENGRYFGPLV</sequence>
<keyword evidence="1" id="KW-0175">Coiled coil</keyword>
<dbReference type="Proteomes" id="UP001373714">
    <property type="component" value="Unassembled WGS sequence"/>
</dbReference>
<protein>
    <recommendedName>
        <fullName evidence="5">Cryptic loci regulator 2 N-terminal domain-containing protein</fullName>
    </recommendedName>
</protein>
<feature type="compositionally biased region" description="Polar residues" evidence="2">
    <location>
        <begin position="1"/>
        <end position="15"/>
    </location>
</feature>
<feature type="coiled-coil region" evidence="1">
    <location>
        <begin position="128"/>
        <end position="155"/>
    </location>
</feature>
<feature type="region of interest" description="Disordered" evidence="2">
    <location>
        <begin position="1"/>
        <end position="121"/>
    </location>
</feature>
<gene>
    <name evidence="3" type="ORF">TWF730_008769</name>
</gene>
<dbReference type="AlphaFoldDB" id="A0AAV9V9U7"/>
<evidence type="ECO:0008006" key="5">
    <source>
        <dbReference type="Google" id="ProtNLM"/>
    </source>
</evidence>
<feature type="compositionally biased region" description="Pro residues" evidence="2">
    <location>
        <begin position="17"/>
        <end position="29"/>
    </location>
</feature>
<reference evidence="3 4" key="1">
    <citation type="submission" date="2019-10" db="EMBL/GenBank/DDBJ databases">
        <authorList>
            <person name="Palmer J.M."/>
        </authorList>
    </citation>
    <scope>NUCLEOTIDE SEQUENCE [LARGE SCALE GENOMIC DNA]</scope>
    <source>
        <strain evidence="3 4">TWF730</strain>
    </source>
</reference>
<accession>A0AAV9V9U7</accession>
<organism evidence="3 4">
    <name type="scientific">Orbilia blumenaviensis</name>
    <dbReference type="NCBI Taxonomy" id="1796055"/>
    <lineage>
        <taxon>Eukaryota</taxon>
        <taxon>Fungi</taxon>
        <taxon>Dikarya</taxon>
        <taxon>Ascomycota</taxon>
        <taxon>Pezizomycotina</taxon>
        <taxon>Orbiliomycetes</taxon>
        <taxon>Orbiliales</taxon>
        <taxon>Orbiliaceae</taxon>
        <taxon>Orbilia</taxon>
    </lineage>
</organism>
<name>A0AAV9V9U7_9PEZI</name>
<comment type="caution">
    <text evidence="3">The sequence shown here is derived from an EMBL/GenBank/DDBJ whole genome shotgun (WGS) entry which is preliminary data.</text>
</comment>
<evidence type="ECO:0000313" key="3">
    <source>
        <dbReference type="EMBL" id="KAK6354361.1"/>
    </source>
</evidence>
<feature type="compositionally biased region" description="Polar residues" evidence="2">
    <location>
        <begin position="37"/>
        <end position="48"/>
    </location>
</feature>
<proteinExistence type="predicted"/>
<evidence type="ECO:0000313" key="4">
    <source>
        <dbReference type="Proteomes" id="UP001373714"/>
    </source>
</evidence>